<dbReference type="RefSeq" id="WP_425476664.1">
    <property type="nucleotide sequence ID" value="NZ_FTLW01000009.1"/>
</dbReference>
<keyword evidence="3" id="KW-1185">Reference proteome</keyword>
<proteinExistence type="predicted"/>
<dbReference type="InterPro" id="IPR054335">
    <property type="entry name" value="DuOB_dom"/>
</dbReference>
<dbReference type="STRING" id="1604334.SAMN05421546_2482"/>
<organism evidence="2 3">
    <name type="scientific">Solilutibacter tolerans</name>
    <dbReference type="NCBI Taxonomy" id="1604334"/>
    <lineage>
        <taxon>Bacteria</taxon>
        <taxon>Pseudomonadati</taxon>
        <taxon>Pseudomonadota</taxon>
        <taxon>Gammaproteobacteria</taxon>
        <taxon>Lysobacterales</taxon>
        <taxon>Lysobacteraceae</taxon>
        <taxon>Solilutibacter</taxon>
    </lineage>
</organism>
<dbReference type="Pfam" id="PF22557">
    <property type="entry name" value="DuOB"/>
    <property type="match status" value="1"/>
</dbReference>
<gene>
    <name evidence="2" type="ORF">SAMN05421546_2482</name>
</gene>
<feature type="domain" description="Dual OB-containing" evidence="1">
    <location>
        <begin position="3"/>
        <end position="201"/>
    </location>
</feature>
<evidence type="ECO:0000259" key="1">
    <source>
        <dbReference type="Pfam" id="PF22557"/>
    </source>
</evidence>
<sequence>MARVLIVSRTNMSGGNVCIGGLIVQGAKNVRLLTSLGANQPSTAPFQVGEFWDVALTSRPRCIPPHVEDMLVQSATSVGISNNIVQDINAVAPVYQGALSETFQGTLLTPRGRAWHIERSNIPSSSVCFWKTPVALSLEAPFGKPKYHYNTLQEETYLPFVGISAPQPIIPAGTLVRLSLARWWTPEGQQDEHCYLQLSGWY</sequence>
<evidence type="ECO:0000313" key="2">
    <source>
        <dbReference type="EMBL" id="SIR14528.1"/>
    </source>
</evidence>
<name>A0A1N6YJ08_9GAMM</name>
<dbReference type="EMBL" id="FTLW01000009">
    <property type="protein sequence ID" value="SIR14528.1"/>
    <property type="molecule type" value="Genomic_DNA"/>
</dbReference>
<dbReference type="AlphaFoldDB" id="A0A1N6YJ08"/>
<dbReference type="Proteomes" id="UP000241788">
    <property type="component" value="Unassembled WGS sequence"/>
</dbReference>
<protein>
    <recommendedName>
        <fullName evidence="1">Dual OB-containing domain-containing protein</fullName>
    </recommendedName>
</protein>
<reference evidence="3" key="1">
    <citation type="submission" date="2017-01" db="EMBL/GenBank/DDBJ databases">
        <authorList>
            <person name="Varghese N."/>
            <person name="Submissions S."/>
        </authorList>
    </citation>
    <scope>NUCLEOTIDE SEQUENCE [LARGE SCALE GENOMIC DNA]</scope>
    <source>
        <strain evidence="3">UM1</strain>
    </source>
</reference>
<accession>A0A1N6YJ08</accession>
<evidence type="ECO:0000313" key="3">
    <source>
        <dbReference type="Proteomes" id="UP000241788"/>
    </source>
</evidence>